<evidence type="ECO:0000256" key="8">
    <source>
        <dbReference type="PIRSR" id="PIRSR001589-1"/>
    </source>
</evidence>
<comment type="pathway">
    <text evidence="1">Amino-acid biosynthesis; L-asparagine biosynthesis; L-asparagine from L-aspartate (L-Gln route): step 1/1.</text>
</comment>
<dbReference type="InterPro" id="IPR033738">
    <property type="entry name" value="AsnB_N"/>
</dbReference>
<keyword evidence="4 9" id="KW-0547">Nucleotide-binding</keyword>
<dbReference type="EC" id="6.3.5.4" evidence="3"/>
<dbReference type="GO" id="GO:0004066">
    <property type="term" value="F:asparagine synthase (glutamine-hydrolyzing) activity"/>
    <property type="evidence" value="ECO:0007669"/>
    <property type="project" value="UniProtKB-EC"/>
</dbReference>
<organism evidence="11 12">
    <name type="scientific">Hyphomicrobium facile</name>
    <dbReference type="NCBI Taxonomy" id="51670"/>
    <lineage>
        <taxon>Bacteria</taxon>
        <taxon>Pseudomonadati</taxon>
        <taxon>Pseudomonadota</taxon>
        <taxon>Alphaproteobacteria</taxon>
        <taxon>Hyphomicrobiales</taxon>
        <taxon>Hyphomicrobiaceae</taxon>
        <taxon>Hyphomicrobium</taxon>
    </lineage>
</organism>
<dbReference type="GO" id="GO:0005524">
    <property type="term" value="F:ATP binding"/>
    <property type="evidence" value="ECO:0007669"/>
    <property type="project" value="UniProtKB-KW"/>
</dbReference>
<dbReference type="Pfam" id="PF00733">
    <property type="entry name" value="Asn_synthase"/>
    <property type="match status" value="1"/>
</dbReference>
<evidence type="ECO:0000259" key="10">
    <source>
        <dbReference type="PROSITE" id="PS51278"/>
    </source>
</evidence>
<evidence type="ECO:0000256" key="3">
    <source>
        <dbReference type="ARBA" id="ARBA00012737"/>
    </source>
</evidence>
<feature type="binding site" evidence="9">
    <location>
        <begin position="389"/>
        <end position="390"/>
    </location>
    <ligand>
        <name>ATP</name>
        <dbReference type="ChEBI" id="CHEBI:30616"/>
    </ligand>
</feature>
<reference evidence="12" key="1">
    <citation type="submission" date="2016-10" db="EMBL/GenBank/DDBJ databases">
        <authorList>
            <person name="Varghese N."/>
            <person name="Submissions S."/>
        </authorList>
    </citation>
    <scope>NUCLEOTIDE SEQUENCE [LARGE SCALE GENOMIC DNA]</scope>
    <source>
        <strain evidence="12">DSM 1565</strain>
    </source>
</reference>
<feature type="domain" description="Glutamine amidotransferase type-2" evidence="10">
    <location>
        <begin position="16"/>
        <end position="231"/>
    </location>
</feature>
<dbReference type="SUPFAM" id="SSF52402">
    <property type="entry name" value="Adenine nucleotide alpha hydrolases-like"/>
    <property type="match status" value="1"/>
</dbReference>
<protein>
    <recommendedName>
        <fullName evidence="3">asparagine synthase (glutamine-hydrolyzing)</fullName>
        <ecNumber evidence="3">6.3.5.4</ecNumber>
    </recommendedName>
</protein>
<sequence length="630" mass="69552">MATSHGRWLVPGVSMCGINGIFAYHYAANPIDREELARSRDDMASRGPDGKGQWTSDDERVGFGHRRLSIIDLSEAASQPMISSDGKLVVTFNGEIYNYRELRKELEAKGRTFQSNSDTEILLYLYAEKGDAMVHDLRGMFAFAIWDAEKRKVFLARDPYGIKPLYYADDGWTFRFASQVKSLLAGGKVSRDPEPAGQVGFYLWGSVPEPFTSYRAIRAVPAGSTVVVDRIGAHEPKRYHSIAAAYREAEDQNSRAPRSIDGQAQIREALLDSVKHHLVADVPVGAFLSAGIDSGALVGLMRDAGQSDIQTVTLSFEEFKGRAEDEALLAAVVARTYGTRHTTRVVTEREFQADLPDILEAMDQPSIDGINTWFVSKAAKELGLKVAVSGLGGDELFGGYPSFREIPVWAARMAMPSRIPFLGRAIRKALFASGLDRRFNSPKAAGFVEYAGTYSGAYLLRRGLFMPWELEEVLDPETVHSGLRRLKPLMMVETELTPRPKSSFAKVAALEASLYMRNQLLRDTDWASMAHGLEVRVPLVDAVLLRSTASQRMSDPERGSKMSLALAPRTPLPETITKRSKTGFTTPIGDWLKRGGGEIKYRSVSSLSDTGCHWSRRWAYGVASAPVAHA</sequence>
<evidence type="ECO:0000256" key="5">
    <source>
        <dbReference type="ARBA" id="ARBA00022840"/>
    </source>
</evidence>
<evidence type="ECO:0000256" key="2">
    <source>
        <dbReference type="ARBA" id="ARBA00005752"/>
    </source>
</evidence>
<dbReference type="SUPFAM" id="SSF56235">
    <property type="entry name" value="N-terminal nucleophile aminohydrolases (Ntn hydrolases)"/>
    <property type="match status" value="1"/>
</dbReference>
<evidence type="ECO:0000256" key="4">
    <source>
        <dbReference type="ARBA" id="ARBA00022741"/>
    </source>
</evidence>
<dbReference type="InterPro" id="IPR006426">
    <property type="entry name" value="Asn_synth_AEB"/>
</dbReference>
<dbReference type="CDD" id="cd00712">
    <property type="entry name" value="AsnB"/>
    <property type="match status" value="1"/>
</dbReference>
<dbReference type="InterPro" id="IPR051786">
    <property type="entry name" value="ASN_synthetase/amidase"/>
</dbReference>
<evidence type="ECO:0000256" key="7">
    <source>
        <dbReference type="ARBA" id="ARBA00048741"/>
    </source>
</evidence>
<dbReference type="Gene3D" id="3.60.20.10">
    <property type="entry name" value="Glutamine Phosphoribosylpyrophosphate, subunit 1, domain 1"/>
    <property type="match status" value="1"/>
</dbReference>
<dbReference type="STRING" id="51670.SAMN04488557_1707"/>
<dbReference type="GO" id="GO:0006529">
    <property type="term" value="P:asparagine biosynthetic process"/>
    <property type="evidence" value="ECO:0007669"/>
    <property type="project" value="UniProtKB-KW"/>
</dbReference>
<dbReference type="InterPro" id="IPR014729">
    <property type="entry name" value="Rossmann-like_a/b/a_fold"/>
</dbReference>
<accession>A0A1I7NDW2</accession>
<dbReference type="PANTHER" id="PTHR43284:SF1">
    <property type="entry name" value="ASPARAGINE SYNTHETASE"/>
    <property type="match status" value="1"/>
</dbReference>
<dbReference type="Pfam" id="PF13537">
    <property type="entry name" value="GATase_7"/>
    <property type="match status" value="1"/>
</dbReference>
<comment type="similarity">
    <text evidence="2">Belongs to the asparagine synthetase family.</text>
</comment>
<dbReference type="NCBIfam" id="TIGR01536">
    <property type="entry name" value="asn_synth_AEB"/>
    <property type="match status" value="1"/>
</dbReference>
<dbReference type="PIRSF" id="PIRSF001589">
    <property type="entry name" value="Asn_synthetase_glu-h"/>
    <property type="match status" value="1"/>
</dbReference>
<dbReference type="PROSITE" id="PS51278">
    <property type="entry name" value="GATASE_TYPE_2"/>
    <property type="match status" value="1"/>
</dbReference>
<dbReference type="InterPro" id="IPR017932">
    <property type="entry name" value="GATase_2_dom"/>
</dbReference>
<dbReference type="AlphaFoldDB" id="A0A1I7NDW2"/>
<keyword evidence="8" id="KW-0061">Asparagine biosynthesis</keyword>
<keyword evidence="5 9" id="KW-0067">ATP-binding</keyword>
<name>A0A1I7NDW2_9HYPH</name>
<dbReference type="Gene3D" id="3.40.50.620">
    <property type="entry name" value="HUPs"/>
    <property type="match status" value="1"/>
</dbReference>
<dbReference type="Proteomes" id="UP000199423">
    <property type="component" value="Unassembled WGS sequence"/>
</dbReference>
<evidence type="ECO:0000256" key="6">
    <source>
        <dbReference type="ARBA" id="ARBA00022962"/>
    </source>
</evidence>
<dbReference type="InterPro" id="IPR029055">
    <property type="entry name" value="Ntn_hydrolases_N"/>
</dbReference>
<dbReference type="InterPro" id="IPR001962">
    <property type="entry name" value="Asn_synthase"/>
</dbReference>
<evidence type="ECO:0000313" key="11">
    <source>
        <dbReference type="EMBL" id="SFV32736.1"/>
    </source>
</evidence>
<comment type="catalytic activity">
    <reaction evidence="7">
        <text>L-aspartate + L-glutamine + ATP + H2O = L-asparagine + L-glutamate + AMP + diphosphate + H(+)</text>
        <dbReference type="Rhea" id="RHEA:12228"/>
        <dbReference type="ChEBI" id="CHEBI:15377"/>
        <dbReference type="ChEBI" id="CHEBI:15378"/>
        <dbReference type="ChEBI" id="CHEBI:29985"/>
        <dbReference type="ChEBI" id="CHEBI:29991"/>
        <dbReference type="ChEBI" id="CHEBI:30616"/>
        <dbReference type="ChEBI" id="CHEBI:33019"/>
        <dbReference type="ChEBI" id="CHEBI:58048"/>
        <dbReference type="ChEBI" id="CHEBI:58359"/>
        <dbReference type="ChEBI" id="CHEBI:456215"/>
        <dbReference type="EC" id="6.3.5.4"/>
    </reaction>
</comment>
<dbReference type="GO" id="GO:0005829">
    <property type="term" value="C:cytosol"/>
    <property type="evidence" value="ECO:0007669"/>
    <property type="project" value="TreeGrafter"/>
</dbReference>
<evidence type="ECO:0000313" key="12">
    <source>
        <dbReference type="Proteomes" id="UP000199423"/>
    </source>
</evidence>
<dbReference type="EMBL" id="FPCH01000002">
    <property type="protein sequence ID" value="SFV32736.1"/>
    <property type="molecule type" value="Genomic_DNA"/>
</dbReference>
<dbReference type="CDD" id="cd01991">
    <property type="entry name" value="Asn_synthase_B_C"/>
    <property type="match status" value="1"/>
</dbReference>
<proteinExistence type="inferred from homology"/>
<keyword evidence="12" id="KW-1185">Reference proteome</keyword>
<feature type="active site" description="For GATase activity" evidence="8">
    <location>
        <position position="16"/>
    </location>
</feature>
<feature type="binding site" evidence="9">
    <location>
        <position position="118"/>
    </location>
    <ligand>
        <name>L-glutamine</name>
        <dbReference type="ChEBI" id="CHEBI:58359"/>
    </ligand>
</feature>
<keyword evidence="8" id="KW-0028">Amino-acid biosynthesis</keyword>
<evidence type="ECO:0000256" key="9">
    <source>
        <dbReference type="PIRSR" id="PIRSR001589-2"/>
    </source>
</evidence>
<dbReference type="PANTHER" id="PTHR43284">
    <property type="entry name" value="ASPARAGINE SYNTHETASE (GLUTAMINE-HYDROLYZING)"/>
    <property type="match status" value="1"/>
</dbReference>
<gene>
    <name evidence="11" type="ORF">SAMN04488557_1707</name>
</gene>
<keyword evidence="6 8" id="KW-0315">Glutamine amidotransferase</keyword>
<evidence type="ECO:0000256" key="1">
    <source>
        <dbReference type="ARBA" id="ARBA00005187"/>
    </source>
</evidence>